<evidence type="ECO:0000313" key="1">
    <source>
        <dbReference type="EMBL" id="VVW46938.1"/>
    </source>
</evidence>
<protein>
    <submittedName>
        <fullName evidence="1">Uncharacterized protein</fullName>
    </submittedName>
</protein>
<organism evidence="1">
    <name type="scientific">Nymphaea colorata</name>
    <name type="common">pocket water lily</name>
    <dbReference type="NCBI Taxonomy" id="210225"/>
    <lineage>
        <taxon>Eukaryota</taxon>
        <taxon>Viridiplantae</taxon>
        <taxon>Streptophyta</taxon>
        <taxon>Embryophyta</taxon>
        <taxon>Tracheophyta</taxon>
        <taxon>Spermatophyta</taxon>
        <taxon>Magnoliopsida</taxon>
        <taxon>Nymphaeales</taxon>
        <taxon>Nymphaeaceae</taxon>
        <taxon>Nymphaea</taxon>
    </lineage>
</organism>
<dbReference type="EMBL" id="LR721784">
    <property type="protein sequence ID" value="VVW46938.1"/>
    <property type="molecule type" value="Genomic_DNA"/>
</dbReference>
<sequence>MSAIGKTHVDLMAIQ</sequence>
<name>A0A5K1E450_9MAGN</name>
<reference evidence="1" key="1">
    <citation type="submission" date="2019-09" db="EMBL/GenBank/DDBJ databases">
        <authorList>
            <person name="Zhang L."/>
        </authorList>
    </citation>
    <scope>NUCLEOTIDE SEQUENCE</scope>
</reference>
<accession>A0A5K1E450</accession>
<gene>
    <name evidence="1" type="ORF">NYM_LOCUS21005</name>
</gene>
<proteinExistence type="predicted"/>